<evidence type="ECO:0000259" key="3">
    <source>
        <dbReference type="PROSITE" id="PS51109"/>
    </source>
</evidence>
<dbReference type="CDD" id="cd14667">
    <property type="entry name" value="3D_containing_proteins"/>
    <property type="match status" value="1"/>
</dbReference>
<protein>
    <submittedName>
        <fullName evidence="4">DUF348 domain-containing protein</fullName>
    </submittedName>
</protein>
<organism evidence="4 5">
    <name type="scientific">Anaeromassilibacillus senegalensis</name>
    <dbReference type="NCBI Taxonomy" id="1673717"/>
    <lineage>
        <taxon>Bacteria</taxon>
        <taxon>Bacillati</taxon>
        <taxon>Bacillota</taxon>
        <taxon>Clostridia</taxon>
        <taxon>Eubacteriales</taxon>
        <taxon>Acutalibacteraceae</taxon>
        <taxon>Anaeromassilibacillus</taxon>
    </lineage>
</organism>
<evidence type="ECO:0000256" key="2">
    <source>
        <dbReference type="SAM" id="Phobius"/>
    </source>
</evidence>
<dbReference type="EMBL" id="JAFBIT010000002">
    <property type="protein sequence ID" value="MCF2652780.1"/>
    <property type="molecule type" value="Genomic_DNA"/>
</dbReference>
<dbReference type="Pfam" id="PF06725">
    <property type="entry name" value="3D"/>
    <property type="match status" value="1"/>
</dbReference>
<evidence type="ECO:0000313" key="5">
    <source>
        <dbReference type="Proteomes" id="UP001299220"/>
    </source>
</evidence>
<dbReference type="Pfam" id="PF03990">
    <property type="entry name" value="DUF348"/>
    <property type="match status" value="3"/>
</dbReference>
<dbReference type="InterPro" id="IPR011098">
    <property type="entry name" value="G5_dom"/>
</dbReference>
<dbReference type="InterPro" id="IPR007137">
    <property type="entry name" value="DUF348"/>
</dbReference>
<proteinExistence type="predicted"/>
<feature type="transmembrane region" description="Helical" evidence="2">
    <location>
        <begin position="12"/>
        <end position="35"/>
    </location>
</feature>
<feature type="domain" description="G5" evidence="3">
    <location>
        <begin position="271"/>
        <end position="351"/>
    </location>
</feature>
<evidence type="ECO:0000313" key="4">
    <source>
        <dbReference type="EMBL" id="MCF2652780.1"/>
    </source>
</evidence>
<dbReference type="Proteomes" id="UP001299220">
    <property type="component" value="Unassembled WGS sequence"/>
</dbReference>
<dbReference type="InterPro" id="IPR051933">
    <property type="entry name" value="Resuscitation_pf_RpfB"/>
</dbReference>
<evidence type="ECO:0000256" key="1">
    <source>
        <dbReference type="ARBA" id="ARBA00022729"/>
    </source>
</evidence>
<accession>A0ABS9CPS7</accession>
<gene>
    <name evidence="4" type="ORF">JQM67_09200</name>
</gene>
<name>A0ABS9CPS7_9FIRM</name>
<dbReference type="PANTHER" id="PTHR39160:SF4">
    <property type="entry name" value="RESUSCITATION-PROMOTING FACTOR RPFB"/>
    <property type="match status" value="1"/>
</dbReference>
<keyword evidence="1" id="KW-0732">Signal</keyword>
<dbReference type="SMART" id="SM01208">
    <property type="entry name" value="G5"/>
    <property type="match status" value="1"/>
</dbReference>
<dbReference type="InterPro" id="IPR059180">
    <property type="entry name" value="3D_YorM"/>
</dbReference>
<keyword evidence="5" id="KW-1185">Reference proteome</keyword>
<reference evidence="4 5" key="1">
    <citation type="submission" date="2020-12" db="EMBL/GenBank/DDBJ databases">
        <title>Whole genome sequences of gut porcine anaerobes.</title>
        <authorList>
            <person name="Kubasova T."/>
            <person name="Jahodarova E."/>
            <person name="Rychlik I."/>
        </authorList>
    </citation>
    <scope>NUCLEOTIDE SEQUENCE [LARGE SCALE GENOMIC DNA]</scope>
    <source>
        <strain evidence="4 5">An867</strain>
    </source>
</reference>
<sequence length="474" mass="51072">MRHLRKPQRRPLSRLLIAAVLVVMVSVGSIVTVMANTADVTVRDGEDTYAFSMLGADPEEILARAETEGMKPVSDIDTYEFSEADGVLTIRRAVRVAVMADGASQTFIVAKDTSLSDVLADNGIVLGARDVVEPAVDTVLTADTNVTITRACRVFLEVDGTRRMLDRFGGTVGDVLQAAGVTLGASDTVSPAADTPLENGMRIRVARYIDVTVTADGETGTYSIAAHSYGEAVGEAGITLGEEDRLCLETEDGKTTVKANDPVSDGDSIRVVRIRTEEVTETETIDYETTYEDSDALYEDETETLTEGEEGEKRVTYTVTYADGEEESRKPVKEEIVREAKNAVVRRGTKERETSASGSAGTFTDASGKQVGYAYSLTGSCTAYYAEEGAVTSIGAKPQVGYVAVNPNIIPYGSLLYITSPYGTWDYGYCYAMDTGGAAMAGTIVADLYYDTYEDCCAFGRRDMTVYVIRAGWE</sequence>
<dbReference type="Gene3D" id="2.20.230.10">
    <property type="entry name" value="Resuscitation-promoting factor rpfb"/>
    <property type="match status" value="1"/>
</dbReference>
<dbReference type="InterPro" id="IPR010611">
    <property type="entry name" value="3D_dom"/>
</dbReference>
<keyword evidence="2" id="KW-0812">Transmembrane</keyword>
<dbReference type="PANTHER" id="PTHR39160">
    <property type="entry name" value="CELL WALL-BINDING PROTEIN YOCH"/>
    <property type="match status" value="1"/>
</dbReference>
<keyword evidence="2" id="KW-0472">Membrane</keyword>
<dbReference type="RefSeq" id="WP_235323807.1">
    <property type="nucleotide sequence ID" value="NZ_JAFBIT010000002.1"/>
</dbReference>
<dbReference type="PROSITE" id="PS51109">
    <property type="entry name" value="G5"/>
    <property type="match status" value="1"/>
</dbReference>
<keyword evidence="2" id="KW-1133">Transmembrane helix</keyword>
<dbReference type="Pfam" id="PF07501">
    <property type="entry name" value="G5"/>
    <property type="match status" value="1"/>
</dbReference>
<comment type="caution">
    <text evidence="4">The sequence shown here is derived from an EMBL/GenBank/DDBJ whole genome shotgun (WGS) entry which is preliminary data.</text>
</comment>